<dbReference type="EMBL" id="QFXC01000007">
    <property type="protein sequence ID" value="RDH84567.1"/>
    <property type="molecule type" value="Genomic_DNA"/>
</dbReference>
<sequence>MGGAYRVYGYQRNGTDFNVYLNACVSKIDTDTFYQLRVIMKQLFILVKMQNVFLTKSLSLKLNLESFVEDEASLSVNIVERQDEAWVDFFVRAGEKINNVHVWFKGLVEFK</sequence>
<organism evidence="1 2">
    <name type="scientific">endosymbiont of Galathealinum brachiosum</name>
    <dbReference type="NCBI Taxonomy" id="2200906"/>
    <lineage>
        <taxon>Bacteria</taxon>
        <taxon>Pseudomonadati</taxon>
        <taxon>Pseudomonadota</taxon>
        <taxon>Gammaproteobacteria</taxon>
        <taxon>sulfur-oxidizing symbionts</taxon>
    </lineage>
</organism>
<accession>A0A370DJU3</accession>
<gene>
    <name evidence="1" type="ORF">DIZ80_03610</name>
</gene>
<dbReference type="AlphaFoldDB" id="A0A370DJU3"/>
<proteinExistence type="predicted"/>
<reference evidence="1 2" key="1">
    <citation type="journal article" date="2018" name="ISME J.">
        <title>Endosymbiont genomes yield clues of tubeworm success.</title>
        <authorList>
            <person name="Li Y."/>
            <person name="Liles M.R."/>
            <person name="Halanych K.M."/>
        </authorList>
    </citation>
    <scope>NUCLEOTIDE SEQUENCE [LARGE SCALE GENOMIC DNA]</scope>
    <source>
        <strain evidence="1">A1464</strain>
    </source>
</reference>
<dbReference type="Proteomes" id="UP000254266">
    <property type="component" value="Unassembled WGS sequence"/>
</dbReference>
<name>A0A370DJU3_9GAMM</name>
<keyword evidence="2" id="KW-1185">Reference proteome</keyword>
<evidence type="ECO:0000313" key="1">
    <source>
        <dbReference type="EMBL" id="RDH84567.1"/>
    </source>
</evidence>
<evidence type="ECO:0000313" key="2">
    <source>
        <dbReference type="Proteomes" id="UP000254266"/>
    </source>
</evidence>
<comment type="caution">
    <text evidence="1">The sequence shown here is derived from an EMBL/GenBank/DDBJ whole genome shotgun (WGS) entry which is preliminary data.</text>
</comment>
<protein>
    <submittedName>
        <fullName evidence="1">Uncharacterized protein</fullName>
    </submittedName>
</protein>